<dbReference type="RefSeq" id="WP_097328345.1">
    <property type="nucleotide sequence ID" value="NZ_OBDY01000037.1"/>
</dbReference>
<dbReference type="AlphaFoldDB" id="A0A285KFI4"/>
<evidence type="ECO:0000313" key="2">
    <source>
        <dbReference type="Proteomes" id="UP000219612"/>
    </source>
</evidence>
<dbReference type="Pfam" id="PF00106">
    <property type="entry name" value="adh_short"/>
    <property type="match status" value="1"/>
</dbReference>
<dbReference type="EMBL" id="OBDY01000037">
    <property type="protein sequence ID" value="SNY70186.1"/>
    <property type="molecule type" value="Genomic_DNA"/>
</dbReference>
<protein>
    <submittedName>
        <fullName evidence="1">Short-chain dehydrogenase</fullName>
    </submittedName>
</protein>
<evidence type="ECO:0000313" key="1">
    <source>
        <dbReference type="EMBL" id="SNY70186.1"/>
    </source>
</evidence>
<dbReference type="InterPro" id="IPR002347">
    <property type="entry name" value="SDR_fam"/>
</dbReference>
<keyword evidence="2" id="KW-1185">Reference proteome</keyword>
<reference evidence="1 2" key="1">
    <citation type="submission" date="2017-09" db="EMBL/GenBank/DDBJ databases">
        <authorList>
            <person name="Ehlers B."/>
            <person name="Leendertz F.H."/>
        </authorList>
    </citation>
    <scope>NUCLEOTIDE SEQUENCE [LARGE SCALE GENOMIC DNA]</scope>
    <source>
        <strain evidence="1 2">CGMCC 4.6857</strain>
    </source>
</reference>
<dbReference type="PANTHER" id="PTHR43431:SF7">
    <property type="entry name" value="OXIDOREDUCTASE, SHORT CHAIN DEHYDROGENASE_REDUCTASE FAMILY (AFU_ORTHOLOGUE AFUA_5G14000)"/>
    <property type="match status" value="1"/>
</dbReference>
<dbReference type="CDD" id="cd05233">
    <property type="entry name" value="SDR_c"/>
    <property type="match status" value="1"/>
</dbReference>
<dbReference type="OrthoDB" id="9799818at2"/>
<organism evidence="1 2">
    <name type="scientific">Paractinoplanes atraurantiacus</name>
    <dbReference type="NCBI Taxonomy" id="1036182"/>
    <lineage>
        <taxon>Bacteria</taxon>
        <taxon>Bacillati</taxon>
        <taxon>Actinomycetota</taxon>
        <taxon>Actinomycetes</taxon>
        <taxon>Micromonosporales</taxon>
        <taxon>Micromonosporaceae</taxon>
        <taxon>Paractinoplanes</taxon>
    </lineage>
</organism>
<sequence>MTRTIAVFGAGTGLGSSVARLFGRDGYRVALVARDRARLGTLAAELAAEGIEATAFAADLSRPDEIPALVKEIGPIDVVEYAPIATEGFIPAAELRADTVRRLLDLHLLSFIEVVHAVLPGMVERGDGAILLGQGVSATHPRPGMSGPGPAMAAARNYVLSLHAELKDQGVYAGVLHIGAMVTGSAGYRAMTGGQFDLGIDISGIPTVDPDDLAAAFRDLMTGRDRAELQVPETLAF</sequence>
<dbReference type="SUPFAM" id="SSF51735">
    <property type="entry name" value="NAD(P)-binding Rossmann-fold domains"/>
    <property type="match status" value="1"/>
</dbReference>
<name>A0A285KFI4_9ACTN</name>
<dbReference type="Gene3D" id="3.40.50.720">
    <property type="entry name" value="NAD(P)-binding Rossmann-like Domain"/>
    <property type="match status" value="1"/>
</dbReference>
<dbReference type="InterPro" id="IPR036291">
    <property type="entry name" value="NAD(P)-bd_dom_sf"/>
</dbReference>
<gene>
    <name evidence="1" type="ORF">SAMN05421748_13734</name>
</gene>
<dbReference type="Proteomes" id="UP000219612">
    <property type="component" value="Unassembled WGS sequence"/>
</dbReference>
<proteinExistence type="predicted"/>
<accession>A0A285KFI4</accession>
<dbReference type="PANTHER" id="PTHR43431">
    <property type="entry name" value="OXIDOREDUCTASE, SHORT CHAIN DEHYDROGENASE/REDUCTASE FAMILY (AFU_ORTHOLOGUE AFUA_5G14000)"/>
    <property type="match status" value="1"/>
</dbReference>